<dbReference type="SUPFAM" id="SSF56112">
    <property type="entry name" value="Protein kinase-like (PK-like)"/>
    <property type="match status" value="1"/>
</dbReference>
<comment type="subcellular location">
    <subcellularLocation>
        <location evidence="1">Membrane</location>
        <topology evidence="1">Single-pass membrane protein</topology>
    </subcellularLocation>
</comment>
<keyword evidence="4" id="KW-1133">Transmembrane helix</keyword>
<dbReference type="PANTHER" id="PTHR47974">
    <property type="entry name" value="OS07G0415500 PROTEIN"/>
    <property type="match status" value="1"/>
</dbReference>
<proteinExistence type="predicted"/>
<dbReference type="PANTHER" id="PTHR47974:SF19">
    <property type="entry name" value="RECEPTOR-LIKE SERINE_THREONINE-PROTEIN KINASE"/>
    <property type="match status" value="1"/>
</dbReference>
<dbReference type="AlphaFoldDB" id="A0A9R1ATE4"/>
<dbReference type="InterPro" id="IPR000719">
    <property type="entry name" value="Prot_kinase_dom"/>
</dbReference>
<organism evidence="7 8">
    <name type="scientific">Triticum turgidum subsp. durum</name>
    <name type="common">Durum wheat</name>
    <name type="synonym">Triticum durum</name>
    <dbReference type="NCBI Taxonomy" id="4567"/>
    <lineage>
        <taxon>Eukaryota</taxon>
        <taxon>Viridiplantae</taxon>
        <taxon>Streptophyta</taxon>
        <taxon>Embryophyta</taxon>
        <taxon>Tracheophyta</taxon>
        <taxon>Spermatophyta</taxon>
        <taxon>Magnoliopsida</taxon>
        <taxon>Liliopsida</taxon>
        <taxon>Poales</taxon>
        <taxon>Poaceae</taxon>
        <taxon>BOP clade</taxon>
        <taxon>Pooideae</taxon>
        <taxon>Triticodae</taxon>
        <taxon>Triticeae</taxon>
        <taxon>Triticinae</taxon>
        <taxon>Triticum</taxon>
    </lineage>
</organism>
<dbReference type="EMBL" id="LT934120">
    <property type="protein sequence ID" value="VAI39409.1"/>
    <property type="molecule type" value="Genomic_DNA"/>
</dbReference>
<evidence type="ECO:0000256" key="4">
    <source>
        <dbReference type="ARBA" id="ARBA00022989"/>
    </source>
</evidence>
<dbReference type="GO" id="GO:0005524">
    <property type="term" value="F:ATP binding"/>
    <property type="evidence" value="ECO:0007669"/>
    <property type="project" value="InterPro"/>
</dbReference>
<dbReference type="Pfam" id="PF00069">
    <property type="entry name" value="Pkinase"/>
    <property type="match status" value="1"/>
</dbReference>
<protein>
    <recommendedName>
        <fullName evidence="6">Protein kinase domain-containing protein</fullName>
    </recommendedName>
</protein>
<sequence>MAKLLGRDFSRALTTMRGTSGYLAPEWISGLPITCKTDVYSYGMMLLEIISGRRNAEKFKEGKFTYFPIFAAIKVSEGDVMCLLDSRLEGQADVEQLSRACKIACWCIQDAEDDRPMMGQVVHMLENVMDVEIPHIPRSLENYVGMEDCSYSAKPDNLF</sequence>
<keyword evidence="3" id="KW-0732">Signal</keyword>
<dbReference type="PROSITE" id="PS50011">
    <property type="entry name" value="PROTEIN_KINASE_DOM"/>
    <property type="match status" value="1"/>
</dbReference>
<evidence type="ECO:0000313" key="7">
    <source>
        <dbReference type="EMBL" id="VAI39409.1"/>
    </source>
</evidence>
<keyword evidence="2" id="KW-0812">Transmembrane</keyword>
<reference evidence="7 8" key="1">
    <citation type="submission" date="2017-09" db="EMBL/GenBank/DDBJ databases">
        <authorList>
            <consortium name="International Durum Wheat Genome Sequencing Consortium (IDWGSC)"/>
            <person name="Milanesi L."/>
        </authorList>
    </citation>
    <scope>NUCLEOTIDE SEQUENCE [LARGE SCALE GENOMIC DNA]</scope>
    <source>
        <strain evidence="8">cv. Svevo</strain>
    </source>
</reference>
<feature type="domain" description="Protein kinase" evidence="6">
    <location>
        <begin position="1"/>
        <end position="129"/>
    </location>
</feature>
<evidence type="ECO:0000256" key="1">
    <source>
        <dbReference type="ARBA" id="ARBA00004167"/>
    </source>
</evidence>
<keyword evidence="8" id="KW-1185">Reference proteome</keyword>
<evidence type="ECO:0000256" key="3">
    <source>
        <dbReference type="ARBA" id="ARBA00022729"/>
    </source>
</evidence>
<dbReference type="Gramene" id="TRITD5Bv1G236470.1">
    <property type="protein sequence ID" value="TRITD5Bv1G236470.1"/>
    <property type="gene ID" value="TRITD5Bv1G236470"/>
</dbReference>
<evidence type="ECO:0000256" key="2">
    <source>
        <dbReference type="ARBA" id="ARBA00022692"/>
    </source>
</evidence>
<dbReference type="Proteomes" id="UP000324705">
    <property type="component" value="Chromosome 5B"/>
</dbReference>
<name>A0A9R1ATE4_TRITD</name>
<evidence type="ECO:0000313" key="8">
    <source>
        <dbReference type="Proteomes" id="UP000324705"/>
    </source>
</evidence>
<evidence type="ECO:0000259" key="6">
    <source>
        <dbReference type="PROSITE" id="PS50011"/>
    </source>
</evidence>
<keyword evidence="5" id="KW-0472">Membrane</keyword>
<gene>
    <name evidence="7" type="ORF">TRITD_5Bv1G236470</name>
</gene>
<dbReference type="InterPro" id="IPR011009">
    <property type="entry name" value="Kinase-like_dom_sf"/>
</dbReference>
<dbReference type="OMA" id="VEIPHIP"/>
<dbReference type="GO" id="GO:0004672">
    <property type="term" value="F:protein kinase activity"/>
    <property type="evidence" value="ECO:0007669"/>
    <property type="project" value="InterPro"/>
</dbReference>
<accession>A0A9R1ATE4</accession>
<dbReference type="GO" id="GO:0016020">
    <property type="term" value="C:membrane"/>
    <property type="evidence" value="ECO:0007669"/>
    <property type="project" value="UniProtKB-SubCell"/>
</dbReference>
<evidence type="ECO:0000256" key="5">
    <source>
        <dbReference type="ARBA" id="ARBA00023136"/>
    </source>
</evidence>
<dbReference type="Gene3D" id="1.10.510.10">
    <property type="entry name" value="Transferase(Phosphotransferase) domain 1"/>
    <property type="match status" value="1"/>
</dbReference>